<sequence length="98" mass="10399">MVVLPGVAPARQSPAPSPISSLLDSVLTPGSGGRGGESAVAAMQGHYHLKLIMHTQVTVPAPPDRRNRRSNSHDDEGFIRISGPDFGSVVWKTSDSKR</sequence>
<name>A0A183TEM3_SCHSO</name>
<reference evidence="2 3" key="2">
    <citation type="submission" date="2018-11" db="EMBL/GenBank/DDBJ databases">
        <authorList>
            <consortium name="Pathogen Informatics"/>
        </authorList>
    </citation>
    <scope>NUCLEOTIDE SEQUENCE [LARGE SCALE GENOMIC DNA]</scope>
    <source>
        <strain evidence="2 3">NST_G2</strain>
    </source>
</reference>
<evidence type="ECO:0000256" key="1">
    <source>
        <dbReference type="SAM" id="MobiDB-lite"/>
    </source>
</evidence>
<organism evidence="4">
    <name type="scientific">Schistocephalus solidus</name>
    <name type="common">Tapeworm</name>
    <dbReference type="NCBI Taxonomy" id="70667"/>
    <lineage>
        <taxon>Eukaryota</taxon>
        <taxon>Metazoa</taxon>
        <taxon>Spiralia</taxon>
        <taxon>Lophotrochozoa</taxon>
        <taxon>Platyhelminthes</taxon>
        <taxon>Cestoda</taxon>
        <taxon>Eucestoda</taxon>
        <taxon>Diphyllobothriidea</taxon>
        <taxon>Diphyllobothriidae</taxon>
        <taxon>Schistocephalus</taxon>
    </lineage>
</organism>
<gene>
    <name evidence="2" type="ORF">SSLN_LOCUS14921</name>
</gene>
<evidence type="ECO:0000313" key="2">
    <source>
        <dbReference type="EMBL" id="VDM01307.1"/>
    </source>
</evidence>
<dbReference type="Proteomes" id="UP000275846">
    <property type="component" value="Unassembled WGS sequence"/>
</dbReference>
<evidence type="ECO:0000313" key="3">
    <source>
        <dbReference type="Proteomes" id="UP000275846"/>
    </source>
</evidence>
<keyword evidence="3" id="KW-1185">Reference proteome</keyword>
<accession>A0A183TEM3</accession>
<dbReference type="WBParaSite" id="SSLN_0001548001-mRNA-1">
    <property type="protein sequence ID" value="SSLN_0001548001-mRNA-1"/>
    <property type="gene ID" value="SSLN_0001548001"/>
</dbReference>
<reference evidence="4" key="1">
    <citation type="submission" date="2016-06" db="UniProtKB">
        <authorList>
            <consortium name="WormBaseParasite"/>
        </authorList>
    </citation>
    <scope>IDENTIFICATION</scope>
</reference>
<evidence type="ECO:0000313" key="4">
    <source>
        <dbReference type="WBParaSite" id="SSLN_0001548001-mRNA-1"/>
    </source>
</evidence>
<dbReference type="EMBL" id="UYSU01039434">
    <property type="protein sequence ID" value="VDM01307.1"/>
    <property type="molecule type" value="Genomic_DNA"/>
</dbReference>
<feature type="region of interest" description="Disordered" evidence="1">
    <location>
        <begin position="58"/>
        <end position="98"/>
    </location>
</feature>
<proteinExistence type="predicted"/>
<protein>
    <submittedName>
        <fullName evidence="4">SHSP domain-containing protein</fullName>
    </submittedName>
</protein>
<dbReference type="AlphaFoldDB" id="A0A183TEM3"/>